<dbReference type="InterPro" id="IPR032675">
    <property type="entry name" value="LRR_dom_sf"/>
</dbReference>
<dbReference type="SUPFAM" id="SSF52047">
    <property type="entry name" value="RNI-like"/>
    <property type="match status" value="1"/>
</dbReference>
<proteinExistence type="predicted"/>
<protein>
    <recommendedName>
        <fullName evidence="4">F-box domain-containing protein</fullName>
    </recommendedName>
</protein>
<comment type="caution">
    <text evidence="2">The sequence shown here is derived from an EMBL/GenBank/DDBJ whole genome shotgun (WGS) entry which is preliminary data.</text>
</comment>
<dbReference type="Gene3D" id="3.80.10.10">
    <property type="entry name" value="Ribonuclease Inhibitor"/>
    <property type="match status" value="1"/>
</dbReference>
<evidence type="ECO:0000256" key="1">
    <source>
        <dbReference type="SAM" id="MobiDB-lite"/>
    </source>
</evidence>
<name>A0AAV9VYF6_9PEZI</name>
<reference evidence="2 3" key="1">
    <citation type="submission" date="2023-08" db="EMBL/GenBank/DDBJ databases">
        <authorList>
            <person name="Palmer J.M."/>
        </authorList>
    </citation>
    <scope>NUCLEOTIDE SEQUENCE [LARGE SCALE GENOMIC DNA]</scope>
    <source>
        <strain evidence="2 3">TWF481</strain>
    </source>
</reference>
<organism evidence="2 3">
    <name type="scientific">Arthrobotrys musiformis</name>
    <dbReference type="NCBI Taxonomy" id="47236"/>
    <lineage>
        <taxon>Eukaryota</taxon>
        <taxon>Fungi</taxon>
        <taxon>Dikarya</taxon>
        <taxon>Ascomycota</taxon>
        <taxon>Pezizomycotina</taxon>
        <taxon>Orbiliomycetes</taxon>
        <taxon>Orbiliales</taxon>
        <taxon>Orbiliaceae</taxon>
        <taxon>Arthrobotrys</taxon>
    </lineage>
</organism>
<feature type="region of interest" description="Disordered" evidence="1">
    <location>
        <begin position="499"/>
        <end position="523"/>
    </location>
</feature>
<evidence type="ECO:0000313" key="2">
    <source>
        <dbReference type="EMBL" id="KAK6496120.1"/>
    </source>
</evidence>
<gene>
    <name evidence="2" type="ORF">TWF481_002143</name>
</gene>
<dbReference type="AlphaFoldDB" id="A0AAV9VYF6"/>
<sequence>MPTPSKEVDKVMATLFDLPNELIDEIGAQFDEDDWLALRMTSHQLNAKFREYHLDSKYSHRRVFVIRHSIENLVKIAQHPSGVNLRVRHLEISFMSPYLSKFADLTKSVLQSYDTEECEAPSNVRYGDMGSKSDLASILLEMKQRADQNHTRKNEIPLEITFIQTSLKEALLDLPNLEGICFRLDSEKLELTRSELNLFYPCLNSMPGNRFPGRFYADRLSCIDTFIDMACEGWNCILSTTCAVPKPSLHYFTLDQKYSIYSCTEGSIFPMKSAFPNLKVLKVALDVTRGLNESWETEFPEWVGSANTKIEELDLEFSGGLLDIQLKTLPFPEIHTLPGLKRLSLEYLRLDADKFGSFLSYSQGSLRELTLRYIAVQDPKDSCFSIIKILNNGFRLRLFELVLEGYGYGPVLDFPDDSESDAETNMPEYLLPNIRVVGDWSSNSTFCEVKGWAPLKNYSLKKDLREEISKHDSPDEFWNSITDGNWADSDVLESYVQVSDSDSDPSISDESMEGMGWPGYDGDLYTDDGDDADIIYDRLHQDFYS</sequence>
<dbReference type="EMBL" id="JAVHJL010000011">
    <property type="protein sequence ID" value="KAK6496120.1"/>
    <property type="molecule type" value="Genomic_DNA"/>
</dbReference>
<evidence type="ECO:0000313" key="3">
    <source>
        <dbReference type="Proteomes" id="UP001370758"/>
    </source>
</evidence>
<dbReference type="Proteomes" id="UP001370758">
    <property type="component" value="Unassembled WGS sequence"/>
</dbReference>
<keyword evidence="3" id="KW-1185">Reference proteome</keyword>
<accession>A0AAV9VYF6</accession>
<evidence type="ECO:0008006" key="4">
    <source>
        <dbReference type="Google" id="ProtNLM"/>
    </source>
</evidence>